<dbReference type="Pfam" id="PF07786">
    <property type="entry name" value="HGSNAT_cat"/>
    <property type="match status" value="1"/>
</dbReference>
<feature type="region of interest" description="Disordered" evidence="1">
    <location>
        <begin position="1"/>
        <end position="61"/>
    </location>
</feature>
<feature type="transmembrane region" description="Helical" evidence="2">
    <location>
        <begin position="140"/>
        <end position="159"/>
    </location>
</feature>
<feature type="compositionally biased region" description="Acidic residues" evidence="1">
    <location>
        <begin position="23"/>
        <end position="39"/>
    </location>
</feature>
<feature type="domain" description="Heparan-alpha-glucosaminide N-acetyltransferase catalytic" evidence="3">
    <location>
        <begin position="67"/>
        <end position="290"/>
    </location>
</feature>
<feature type="transmembrane region" description="Helical" evidence="2">
    <location>
        <begin position="235"/>
        <end position="253"/>
    </location>
</feature>
<keyword evidence="2" id="KW-1133">Transmembrane helix</keyword>
<feature type="transmembrane region" description="Helical" evidence="2">
    <location>
        <begin position="109"/>
        <end position="128"/>
    </location>
</feature>
<sequence length="389" mass="41995">MEPETEDEKETGTEAEGKTEADTTAESEADTNAEAEAETEAAPMAEAGPEDDDAEAVPTPSPLSSGRIDLLDMVRGIAILAMVVYHFSWDLSFYQLVSWPVETNAGWQWFARLIAGSFLTVVGVSLVVAHQNGYRWKGFLIRLGIIVAAAAAISGATYFAFPNAWIYFGILHCIAAASLLAVLTVRLPIAVPAVLAVVFFALPQFVRADIFNEPFLVWVGLGTLPPPRANDYVPIFPWVGCTFAGVALARLALRFRAREAWAAWRARTKVTRAVAWSGRQSLWIYLAHQPILLGLLWGVAFALGTGGATPAATDAQRASFMRACVDQCTPRVGDAGSCEAICGCSADNVEQAGLWERMITQNLTSDDQAQVDAIVRSCGMEARREAPQP</sequence>
<evidence type="ECO:0000259" key="3">
    <source>
        <dbReference type="Pfam" id="PF07786"/>
    </source>
</evidence>
<feature type="transmembrane region" description="Helical" evidence="2">
    <location>
        <begin position="70"/>
        <end position="89"/>
    </location>
</feature>
<keyword evidence="5" id="KW-1185">Reference proteome</keyword>
<protein>
    <submittedName>
        <fullName evidence="4">Membrane protein</fullName>
    </submittedName>
</protein>
<evidence type="ECO:0000313" key="4">
    <source>
        <dbReference type="EMBL" id="MDQ0314107.1"/>
    </source>
</evidence>
<dbReference type="RefSeq" id="WP_306883891.1">
    <property type="nucleotide sequence ID" value="NZ_JAUSUL010000001.1"/>
</dbReference>
<evidence type="ECO:0000313" key="5">
    <source>
        <dbReference type="Proteomes" id="UP001229244"/>
    </source>
</evidence>
<gene>
    <name evidence="4" type="ORF">J2S73_000544</name>
</gene>
<feature type="transmembrane region" description="Helical" evidence="2">
    <location>
        <begin position="165"/>
        <end position="182"/>
    </location>
</feature>
<evidence type="ECO:0000256" key="1">
    <source>
        <dbReference type="SAM" id="MobiDB-lite"/>
    </source>
</evidence>
<proteinExistence type="predicted"/>
<feature type="transmembrane region" description="Helical" evidence="2">
    <location>
        <begin position="282"/>
        <end position="303"/>
    </location>
</feature>
<keyword evidence="2" id="KW-0472">Membrane</keyword>
<dbReference type="Proteomes" id="UP001229244">
    <property type="component" value="Unassembled WGS sequence"/>
</dbReference>
<dbReference type="EMBL" id="JAUSUL010000001">
    <property type="protein sequence ID" value="MDQ0314107.1"/>
    <property type="molecule type" value="Genomic_DNA"/>
</dbReference>
<organism evidence="4 5">
    <name type="scientific">Amorphus orientalis</name>
    <dbReference type="NCBI Taxonomy" id="649198"/>
    <lineage>
        <taxon>Bacteria</taxon>
        <taxon>Pseudomonadati</taxon>
        <taxon>Pseudomonadota</taxon>
        <taxon>Alphaproteobacteria</taxon>
        <taxon>Hyphomicrobiales</taxon>
        <taxon>Amorphaceae</taxon>
        <taxon>Amorphus</taxon>
    </lineage>
</organism>
<evidence type="ECO:0000256" key="2">
    <source>
        <dbReference type="SAM" id="Phobius"/>
    </source>
</evidence>
<name>A0AAE3VLC2_9HYPH</name>
<keyword evidence="2" id="KW-0812">Transmembrane</keyword>
<feature type="compositionally biased region" description="Basic and acidic residues" evidence="1">
    <location>
        <begin position="10"/>
        <end position="21"/>
    </location>
</feature>
<dbReference type="AlphaFoldDB" id="A0AAE3VLC2"/>
<dbReference type="InterPro" id="IPR012429">
    <property type="entry name" value="HGSNAT_cat"/>
</dbReference>
<comment type="caution">
    <text evidence="4">The sequence shown here is derived from an EMBL/GenBank/DDBJ whole genome shotgun (WGS) entry which is preliminary data.</text>
</comment>
<reference evidence="4" key="1">
    <citation type="submission" date="2023-07" db="EMBL/GenBank/DDBJ databases">
        <title>Genomic Encyclopedia of Type Strains, Phase IV (KMG-IV): sequencing the most valuable type-strain genomes for metagenomic binning, comparative biology and taxonomic classification.</title>
        <authorList>
            <person name="Goeker M."/>
        </authorList>
    </citation>
    <scope>NUCLEOTIDE SEQUENCE</scope>
    <source>
        <strain evidence="4">DSM 21202</strain>
    </source>
</reference>
<feature type="transmembrane region" description="Helical" evidence="2">
    <location>
        <begin position="189"/>
        <end position="206"/>
    </location>
</feature>
<accession>A0AAE3VLC2</accession>